<evidence type="ECO:0000256" key="3">
    <source>
        <dbReference type="RuleBase" id="RU003616"/>
    </source>
</evidence>
<keyword evidence="1" id="KW-0346">Stress response</keyword>
<proteinExistence type="inferred from homology"/>
<evidence type="ECO:0000256" key="2">
    <source>
        <dbReference type="PROSITE-ProRule" id="PRU00285"/>
    </source>
</evidence>
<evidence type="ECO:0000259" key="4">
    <source>
        <dbReference type="PROSITE" id="PS01031"/>
    </source>
</evidence>
<dbReference type="InterPro" id="IPR002068">
    <property type="entry name" value="A-crystallin/Hsp20_dom"/>
</dbReference>
<dbReference type="InterPro" id="IPR044587">
    <property type="entry name" value="HSP21-like"/>
</dbReference>
<comment type="caution">
    <text evidence="5">The sequence shown here is derived from an EMBL/GenBank/DDBJ whole genome shotgun (WGS) entry which is preliminary data.</text>
</comment>
<dbReference type="PANTHER" id="PTHR46733">
    <property type="entry name" value="26.5 KDA HEAT SHOCK PROTEIN, MITOCHONDRIAL"/>
    <property type="match status" value="1"/>
</dbReference>
<dbReference type="RefSeq" id="WP_419152368.1">
    <property type="nucleotide sequence ID" value="NZ_JAUSTR010000011.1"/>
</dbReference>
<reference evidence="5 6" key="1">
    <citation type="submission" date="2023-07" db="EMBL/GenBank/DDBJ databases">
        <title>Genomic Encyclopedia of Type Strains, Phase IV (KMG-IV): sequencing the most valuable type-strain genomes for metagenomic binning, comparative biology and taxonomic classification.</title>
        <authorList>
            <person name="Goeker M."/>
        </authorList>
    </citation>
    <scope>NUCLEOTIDE SEQUENCE [LARGE SCALE GENOMIC DNA]</scope>
    <source>
        <strain evidence="5 6">DSM 19092</strain>
    </source>
</reference>
<evidence type="ECO:0000313" key="5">
    <source>
        <dbReference type="EMBL" id="MDQ0163213.1"/>
    </source>
</evidence>
<keyword evidence="6" id="KW-1185">Reference proteome</keyword>
<dbReference type="EMBL" id="JAUSTR010000011">
    <property type="protein sequence ID" value="MDQ0163213.1"/>
    <property type="molecule type" value="Genomic_DNA"/>
</dbReference>
<dbReference type="PANTHER" id="PTHR46733:SF4">
    <property type="entry name" value="HEAT SHOCK PROTEIN 21, CHLOROPLASTIC"/>
    <property type="match status" value="1"/>
</dbReference>
<dbReference type="PROSITE" id="PS01031">
    <property type="entry name" value="SHSP"/>
    <property type="match status" value="1"/>
</dbReference>
<feature type="domain" description="SHSP" evidence="4">
    <location>
        <begin position="41"/>
        <end position="145"/>
    </location>
</feature>
<name>A0ABT9VQE3_9BACI</name>
<evidence type="ECO:0000313" key="6">
    <source>
        <dbReference type="Proteomes" id="UP001225646"/>
    </source>
</evidence>
<protein>
    <submittedName>
        <fullName evidence="5">HSP20 family protein</fullName>
    </submittedName>
</protein>
<evidence type="ECO:0000256" key="1">
    <source>
        <dbReference type="ARBA" id="ARBA00023016"/>
    </source>
</evidence>
<dbReference type="Proteomes" id="UP001225646">
    <property type="component" value="Unassembled WGS sequence"/>
</dbReference>
<organism evidence="5 6">
    <name type="scientific">Aeribacillus alveayuensis</name>
    <dbReference type="NCBI Taxonomy" id="279215"/>
    <lineage>
        <taxon>Bacteria</taxon>
        <taxon>Bacillati</taxon>
        <taxon>Bacillota</taxon>
        <taxon>Bacilli</taxon>
        <taxon>Bacillales</taxon>
        <taxon>Bacillaceae</taxon>
        <taxon>Aeribacillus</taxon>
    </lineage>
</organism>
<dbReference type="Pfam" id="PF00011">
    <property type="entry name" value="HSP20"/>
    <property type="match status" value="1"/>
</dbReference>
<dbReference type="CDD" id="cd06464">
    <property type="entry name" value="ACD_sHsps-like"/>
    <property type="match status" value="1"/>
</dbReference>
<dbReference type="SUPFAM" id="SSF49764">
    <property type="entry name" value="HSP20-like chaperones"/>
    <property type="match status" value="1"/>
</dbReference>
<gene>
    <name evidence="5" type="ORF">J2S06_002291</name>
</gene>
<dbReference type="InterPro" id="IPR008978">
    <property type="entry name" value="HSP20-like_chaperone"/>
</dbReference>
<accession>A0ABT9VQE3</accession>
<dbReference type="Gene3D" id="2.60.40.790">
    <property type="match status" value="1"/>
</dbReference>
<comment type="similarity">
    <text evidence="2 3">Belongs to the small heat shock protein (HSP20) family.</text>
</comment>
<sequence>MREEEGHAIFRKEPGGPMKLINEFFQQRPKRTLLDQIDDYFRERLTIPSFKIHMDETDQYFIVTAELPGIPKEDIRVKLVDDELIITVKKNAAASEYEATKKIRGAKQTIEIPSYVLTKKMKANYKDGILRVRFPKKRGKSIEIE</sequence>